<gene>
    <name evidence="2" type="ORF">BaRGS_00016967</name>
</gene>
<dbReference type="Proteomes" id="UP001519460">
    <property type="component" value="Unassembled WGS sequence"/>
</dbReference>
<protein>
    <submittedName>
        <fullName evidence="2">Uncharacterized protein</fullName>
    </submittedName>
</protein>
<accession>A0ABD0KWN2</accession>
<organism evidence="2 3">
    <name type="scientific">Batillaria attramentaria</name>
    <dbReference type="NCBI Taxonomy" id="370345"/>
    <lineage>
        <taxon>Eukaryota</taxon>
        <taxon>Metazoa</taxon>
        <taxon>Spiralia</taxon>
        <taxon>Lophotrochozoa</taxon>
        <taxon>Mollusca</taxon>
        <taxon>Gastropoda</taxon>
        <taxon>Caenogastropoda</taxon>
        <taxon>Sorbeoconcha</taxon>
        <taxon>Cerithioidea</taxon>
        <taxon>Batillariidae</taxon>
        <taxon>Batillaria</taxon>
    </lineage>
</organism>
<feature type="region of interest" description="Disordered" evidence="1">
    <location>
        <begin position="1"/>
        <end position="29"/>
    </location>
</feature>
<proteinExistence type="predicted"/>
<dbReference type="EMBL" id="JACVVK020000111">
    <property type="protein sequence ID" value="KAK7491711.1"/>
    <property type="molecule type" value="Genomic_DNA"/>
</dbReference>
<evidence type="ECO:0000313" key="2">
    <source>
        <dbReference type="EMBL" id="KAK7491711.1"/>
    </source>
</evidence>
<comment type="caution">
    <text evidence="2">The sequence shown here is derived from an EMBL/GenBank/DDBJ whole genome shotgun (WGS) entry which is preliminary data.</text>
</comment>
<name>A0ABD0KWN2_9CAEN</name>
<reference evidence="2 3" key="1">
    <citation type="journal article" date="2023" name="Sci. Data">
        <title>Genome assembly of the Korean intertidal mud-creeper Batillaria attramentaria.</title>
        <authorList>
            <person name="Patra A.K."/>
            <person name="Ho P.T."/>
            <person name="Jun S."/>
            <person name="Lee S.J."/>
            <person name="Kim Y."/>
            <person name="Won Y.J."/>
        </authorList>
    </citation>
    <scope>NUCLEOTIDE SEQUENCE [LARGE SCALE GENOMIC DNA]</scope>
    <source>
        <strain evidence="2">Wonlab-2016</strain>
    </source>
</reference>
<keyword evidence="3" id="KW-1185">Reference proteome</keyword>
<evidence type="ECO:0000313" key="3">
    <source>
        <dbReference type="Proteomes" id="UP001519460"/>
    </source>
</evidence>
<evidence type="ECO:0000256" key="1">
    <source>
        <dbReference type="SAM" id="MobiDB-lite"/>
    </source>
</evidence>
<dbReference type="AlphaFoldDB" id="A0ABD0KWN2"/>
<sequence>MQTNSQSADPQPGTHYPTPKLSCAAQPSQKTFSQFPPSSVALTKFCVLPSPHTNTSALANVKFKPPFPYSPPKQTVLNTQGKNSPFLPNLFEQSKCNI</sequence>